<keyword evidence="2" id="KW-1185">Reference proteome</keyword>
<reference evidence="1 2" key="1">
    <citation type="submission" date="2018-07" db="EMBL/GenBank/DDBJ databases">
        <title>Streptomyces species from bats.</title>
        <authorList>
            <person name="Dunlap C."/>
        </authorList>
    </citation>
    <scope>NUCLEOTIDE SEQUENCE [LARGE SCALE GENOMIC DNA]</scope>
    <source>
        <strain evidence="1 2">AC230</strain>
    </source>
</reference>
<comment type="caution">
    <text evidence="1">The sequence shown here is derived from an EMBL/GenBank/DDBJ whole genome shotgun (WGS) entry which is preliminary data.</text>
</comment>
<dbReference type="RefSeq" id="WP_114626405.1">
    <property type="nucleotide sequence ID" value="NZ_QQNA01000245.1"/>
</dbReference>
<evidence type="ECO:0000313" key="1">
    <source>
        <dbReference type="EMBL" id="RDG35178.1"/>
    </source>
</evidence>
<evidence type="ECO:0000313" key="2">
    <source>
        <dbReference type="Proteomes" id="UP000253741"/>
    </source>
</evidence>
<dbReference type="OrthoDB" id="3698564at2"/>
<protein>
    <submittedName>
        <fullName evidence="1">Uncharacterized protein</fullName>
    </submittedName>
</protein>
<accession>A0A370B004</accession>
<dbReference type="Proteomes" id="UP000253741">
    <property type="component" value="Unassembled WGS sequence"/>
</dbReference>
<gene>
    <name evidence="1" type="ORF">DVH02_26640</name>
</gene>
<sequence>MTDTPVAYTSWADVPPGLMTRTVLGQLDLPRTPGGPPRGVVATRNFRGRDTEVDLYAVAESVPTGASMAQLLAARTRTGAPDTRRCTDCGARPERPCTPHEDGVVLCGCCGHIRHLRTAQRQAAGQRAGACERAAQLLADERLAVVHVQLTERGTTPGGTRRPPSAARVVALGPQGQPLCDVTMRLVGPRAAGIPDGACSPEDAAPLLQVLADRVLLEWEGGALAPVSSALRAAGLPGPFPTGYGARRALWALALTWRADISPRSRSLRPVISPGRADRMLWLLQQIAADHQPTRSS</sequence>
<dbReference type="EMBL" id="QQNA01000245">
    <property type="protein sequence ID" value="RDG35178.1"/>
    <property type="molecule type" value="Genomic_DNA"/>
</dbReference>
<organism evidence="1 2">
    <name type="scientific">Streptomyces corynorhini</name>
    <dbReference type="NCBI Taxonomy" id="2282652"/>
    <lineage>
        <taxon>Bacteria</taxon>
        <taxon>Bacillati</taxon>
        <taxon>Actinomycetota</taxon>
        <taxon>Actinomycetes</taxon>
        <taxon>Kitasatosporales</taxon>
        <taxon>Streptomycetaceae</taxon>
        <taxon>Streptomyces</taxon>
    </lineage>
</organism>
<name>A0A370B004_9ACTN</name>
<proteinExistence type="predicted"/>
<dbReference type="AlphaFoldDB" id="A0A370B004"/>